<evidence type="ECO:0000256" key="6">
    <source>
        <dbReference type="ARBA" id="ARBA00022777"/>
    </source>
</evidence>
<sequence>MRSGSTRWFARVNAVVVDALIAVALAGASCIAGNQYTPAGWPRFDAPAYILTCLVSLPLAARRRFPVLVLLATNATFVAYVVAGYQPSLNWWSPMLALFFVAASRTSDTVLVCWAVNGSAMLYSGIAAGLPLLLSAAQTLLIPPTAVAVGVTNRRLAERNALLAALTSRLHAEQRERARQAVVEERVRIARELHDIIAHHMSVISIQAGLAKYVLTSDPSTANSALATVADTSREALAEMRRMLTLLRVDPADFDDTAGTEPQDARAVNDPAPGLDRLDALVDRVRTAGLPVEVVVTGERRPLAPGVDLCVYRVIQEGLTNILTHAGPARATVALIYRDDGVVVRITDNGRRPPARTNLPRPGRGHGLSGMRERARVYGGSLSAGHRKEGGFEVVLTLPFEGLGQARAADDTALPLSVPYRAG</sequence>
<evidence type="ECO:0000256" key="1">
    <source>
        <dbReference type="ARBA" id="ARBA00000085"/>
    </source>
</evidence>
<keyword evidence="13" id="KW-1185">Reference proteome</keyword>
<keyword evidence="3" id="KW-0597">Phosphoprotein</keyword>
<dbReference type="RefSeq" id="WP_260723785.1">
    <property type="nucleotide sequence ID" value="NZ_BAAABS010000011.1"/>
</dbReference>
<keyword evidence="8" id="KW-0902">Two-component regulatory system</keyword>
<reference evidence="12" key="1">
    <citation type="submission" date="2021-04" db="EMBL/GenBank/DDBJ databases">
        <title>Biosynthetic gene clusters of Dactylosporangioum roseum.</title>
        <authorList>
            <person name="Hartkoorn R.C."/>
            <person name="Beaudoing E."/>
            <person name="Hot D."/>
            <person name="Moureu S."/>
        </authorList>
    </citation>
    <scope>NUCLEOTIDE SEQUENCE</scope>
    <source>
        <strain evidence="12">NRRL B-16295</strain>
    </source>
</reference>
<protein>
    <recommendedName>
        <fullName evidence="2">histidine kinase</fullName>
        <ecNumber evidence="2">2.7.13.3</ecNumber>
    </recommendedName>
</protein>
<dbReference type="Gene3D" id="1.20.5.1930">
    <property type="match status" value="1"/>
</dbReference>
<dbReference type="InterPro" id="IPR050482">
    <property type="entry name" value="Sensor_HK_TwoCompSys"/>
</dbReference>
<organism evidence="12 13">
    <name type="scientific">Dactylosporangium roseum</name>
    <dbReference type="NCBI Taxonomy" id="47989"/>
    <lineage>
        <taxon>Bacteria</taxon>
        <taxon>Bacillati</taxon>
        <taxon>Actinomycetota</taxon>
        <taxon>Actinomycetes</taxon>
        <taxon>Micromonosporales</taxon>
        <taxon>Micromonosporaceae</taxon>
        <taxon>Dactylosporangium</taxon>
    </lineage>
</organism>
<feature type="transmembrane region" description="Helical" evidence="10">
    <location>
        <begin position="121"/>
        <end position="141"/>
    </location>
</feature>
<evidence type="ECO:0000256" key="2">
    <source>
        <dbReference type="ARBA" id="ARBA00012438"/>
    </source>
</evidence>
<dbReference type="InterPro" id="IPR003594">
    <property type="entry name" value="HATPase_dom"/>
</dbReference>
<feature type="region of interest" description="Disordered" evidence="9">
    <location>
        <begin position="349"/>
        <end position="370"/>
    </location>
</feature>
<feature type="transmembrane region" description="Helical" evidence="10">
    <location>
        <begin position="68"/>
        <end position="85"/>
    </location>
</feature>
<comment type="catalytic activity">
    <reaction evidence="1">
        <text>ATP + protein L-histidine = ADP + protein N-phospho-L-histidine.</text>
        <dbReference type="EC" id="2.7.13.3"/>
    </reaction>
</comment>
<keyword evidence="6 12" id="KW-0418">Kinase</keyword>
<evidence type="ECO:0000259" key="11">
    <source>
        <dbReference type="SMART" id="SM00387"/>
    </source>
</evidence>
<dbReference type="InterPro" id="IPR011712">
    <property type="entry name" value="Sig_transdc_His_kin_sub3_dim/P"/>
</dbReference>
<dbReference type="PANTHER" id="PTHR24421">
    <property type="entry name" value="NITRATE/NITRITE SENSOR PROTEIN NARX-RELATED"/>
    <property type="match status" value="1"/>
</dbReference>
<evidence type="ECO:0000313" key="13">
    <source>
        <dbReference type="Proteomes" id="UP001058271"/>
    </source>
</evidence>
<dbReference type="SMART" id="SM00387">
    <property type="entry name" value="HATPase_c"/>
    <property type="match status" value="1"/>
</dbReference>
<feature type="domain" description="Histidine kinase/HSP90-like ATPase" evidence="11">
    <location>
        <begin position="306"/>
        <end position="402"/>
    </location>
</feature>
<dbReference type="PROSITE" id="PS51257">
    <property type="entry name" value="PROKAR_LIPOPROTEIN"/>
    <property type="match status" value="1"/>
</dbReference>
<keyword evidence="10" id="KW-0812">Transmembrane</keyword>
<accession>A0ABY5YXI8</accession>
<dbReference type="Pfam" id="PF07730">
    <property type="entry name" value="HisKA_3"/>
    <property type="match status" value="1"/>
</dbReference>
<feature type="transmembrane region" description="Helical" evidence="10">
    <location>
        <begin position="12"/>
        <end position="34"/>
    </location>
</feature>
<keyword evidence="5" id="KW-0547">Nucleotide-binding</keyword>
<dbReference type="Pfam" id="PF02518">
    <property type="entry name" value="HATPase_c"/>
    <property type="match status" value="1"/>
</dbReference>
<evidence type="ECO:0000256" key="3">
    <source>
        <dbReference type="ARBA" id="ARBA00022553"/>
    </source>
</evidence>
<dbReference type="EMBL" id="CP073721">
    <property type="protein sequence ID" value="UWZ34466.1"/>
    <property type="molecule type" value="Genomic_DNA"/>
</dbReference>
<proteinExistence type="predicted"/>
<gene>
    <name evidence="12" type="ORF">Drose_24955</name>
</gene>
<dbReference type="PANTHER" id="PTHR24421:SF10">
    <property type="entry name" value="NITRATE_NITRITE SENSOR PROTEIN NARQ"/>
    <property type="match status" value="1"/>
</dbReference>
<keyword evidence="4" id="KW-0808">Transferase</keyword>
<keyword evidence="10" id="KW-0472">Membrane</keyword>
<evidence type="ECO:0000256" key="8">
    <source>
        <dbReference type="ARBA" id="ARBA00023012"/>
    </source>
</evidence>
<dbReference type="Proteomes" id="UP001058271">
    <property type="component" value="Chromosome"/>
</dbReference>
<evidence type="ECO:0000313" key="12">
    <source>
        <dbReference type="EMBL" id="UWZ34466.1"/>
    </source>
</evidence>
<keyword evidence="10" id="KW-1133">Transmembrane helix</keyword>
<dbReference type="CDD" id="cd16917">
    <property type="entry name" value="HATPase_UhpB-NarQ-NarX-like"/>
    <property type="match status" value="1"/>
</dbReference>
<dbReference type="EC" id="2.7.13.3" evidence="2"/>
<evidence type="ECO:0000256" key="5">
    <source>
        <dbReference type="ARBA" id="ARBA00022741"/>
    </source>
</evidence>
<name>A0ABY5YXI8_9ACTN</name>
<dbReference type="SUPFAM" id="SSF55874">
    <property type="entry name" value="ATPase domain of HSP90 chaperone/DNA topoisomerase II/histidine kinase"/>
    <property type="match status" value="1"/>
</dbReference>
<evidence type="ECO:0000256" key="10">
    <source>
        <dbReference type="SAM" id="Phobius"/>
    </source>
</evidence>
<evidence type="ECO:0000256" key="9">
    <source>
        <dbReference type="SAM" id="MobiDB-lite"/>
    </source>
</evidence>
<dbReference type="GO" id="GO:0016301">
    <property type="term" value="F:kinase activity"/>
    <property type="evidence" value="ECO:0007669"/>
    <property type="project" value="UniProtKB-KW"/>
</dbReference>
<keyword evidence="7" id="KW-0067">ATP-binding</keyword>
<evidence type="ECO:0000256" key="7">
    <source>
        <dbReference type="ARBA" id="ARBA00022840"/>
    </source>
</evidence>
<evidence type="ECO:0000256" key="4">
    <source>
        <dbReference type="ARBA" id="ARBA00022679"/>
    </source>
</evidence>
<dbReference type="Gene3D" id="3.30.565.10">
    <property type="entry name" value="Histidine kinase-like ATPase, C-terminal domain"/>
    <property type="match status" value="1"/>
</dbReference>
<dbReference type="InterPro" id="IPR036890">
    <property type="entry name" value="HATPase_C_sf"/>
</dbReference>